<dbReference type="NCBIfam" id="TIGR02543">
    <property type="entry name" value="List_Bact_rpt"/>
    <property type="match status" value="1"/>
</dbReference>
<keyword evidence="11" id="KW-1185">Reference proteome</keyword>
<keyword evidence="5" id="KW-0732">Signal</keyword>
<keyword evidence="9" id="KW-1133">Transmembrane helix</keyword>
<evidence type="ECO:0000256" key="4">
    <source>
        <dbReference type="ARBA" id="ARBA00022525"/>
    </source>
</evidence>
<protein>
    <recommendedName>
        <fullName evidence="12">Repeat protein (TIGR02543 family)</fullName>
    </recommendedName>
</protein>
<name>A0ABM7WJC1_9ACTN</name>
<dbReference type="SMART" id="SM00710">
    <property type="entry name" value="PbH1"/>
    <property type="match status" value="17"/>
</dbReference>
<dbReference type="Proteomes" id="UP001320544">
    <property type="component" value="Chromosome"/>
</dbReference>
<accession>A0ABM7WJC1</accession>
<evidence type="ECO:0000313" key="11">
    <source>
        <dbReference type="Proteomes" id="UP001320544"/>
    </source>
</evidence>
<feature type="region of interest" description="Disordered" evidence="8">
    <location>
        <begin position="26"/>
        <end position="98"/>
    </location>
</feature>
<evidence type="ECO:0008006" key="12">
    <source>
        <dbReference type="Google" id="ProtNLM"/>
    </source>
</evidence>
<dbReference type="RefSeq" id="WP_244385710.1">
    <property type="nucleotide sequence ID" value="NZ_AP025564.1"/>
</dbReference>
<dbReference type="InterPro" id="IPR006626">
    <property type="entry name" value="PbH1"/>
</dbReference>
<feature type="compositionally biased region" description="Basic and acidic residues" evidence="8">
    <location>
        <begin position="808"/>
        <end position="819"/>
    </location>
</feature>
<feature type="compositionally biased region" description="Low complexity" evidence="8">
    <location>
        <begin position="49"/>
        <end position="68"/>
    </location>
</feature>
<dbReference type="Pfam" id="PF09479">
    <property type="entry name" value="Flg_new"/>
    <property type="match status" value="1"/>
</dbReference>
<feature type="transmembrane region" description="Helical" evidence="9">
    <location>
        <begin position="1241"/>
        <end position="1262"/>
    </location>
</feature>
<keyword evidence="7" id="KW-0998">Cell outer membrane</keyword>
<evidence type="ECO:0000256" key="8">
    <source>
        <dbReference type="SAM" id="MobiDB-lite"/>
    </source>
</evidence>
<dbReference type="InterPro" id="IPR011050">
    <property type="entry name" value="Pectin_lyase_fold/virulence"/>
</dbReference>
<evidence type="ECO:0000256" key="5">
    <source>
        <dbReference type="ARBA" id="ARBA00022729"/>
    </source>
</evidence>
<dbReference type="InterPro" id="IPR042229">
    <property type="entry name" value="Listeria/Bacterioides_rpt_sf"/>
</dbReference>
<keyword evidence="9" id="KW-0812">Transmembrane</keyword>
<evidence type="ECO:0000256" key="1">
    <source>
        <dbReference type="ARBA" id="ARBA00004196"/>
    </source>
</evidence>
<dbReference type="InterPro" id="IPR013378">
    <property type="entry name" value="InlB-like_B-rpt"/>
</dbReference>
<gene>
    <name evidence="10" type="ORF">CE91St30_17140</name>
</gene>
<feature type="compositionally biased region" description="Polar residues" evidence="8">
    <location>
        <begin position="1217"/>
        <end position="1228"/>
    </location>
</feature>
<evidence type="ECO:0000256" key="2">
    <source>
        <dbReference type="ARBA" id="ARBA00004442"/>
    </source>
</evidence>
<proteinExistence type="predicted"/>
<dbReference type="Pfam" id="PF02415">
    <property type="entry name" value="Chlam_PMP"/>
    <property type="match status" value="1"/>
</dbReference>
<organism evidence="10 11">
    <name type="scientific">Raoultibacter timonensis</name>
    <dbReference type="NCBI Taxonomy" id="1907662"/>
    <lineage>
        <taxon>Bacteria</taxon>
        <taxon>Bacillati</taxon>
        <taxon>Actinomycetota</taxon>
        <taxon>Coriobacteriia</taxon>
        <taxon>Eggerthellales</taxon>
        <taxon>Eggerthellaceae</taxon>
        <taxon>Raoultibacter</taxon>
    </lineage>
</organism>
<feature type="region of interest" description="Disordered" evidence="8">
    <location>
        <begin position="800"/>
        <end position="819"/>
    </location>
</feature>
<reference evidence="10 11" key="1">
    <citation type="submission" date="2022-01" db="EMBL/GenBank/DDBJ databases">
        <title>Novel bile acid biosynthetic pathways are enriched in the microbiome of centenarians.</title>
        <authorList>
            <person name="Sato Y."/>
            <person name="Atarashi K."/>
            <person name="Plichta R.D."/>
            <person name="Arai Y."/>
            <person name="Sasajima S."/>
            <person name="Kearney M.S."/>
            <person name="Suda W."/>
            <person name="Takeshita K."/>
            <person name="Sasaki T."/>
            <person name="Okamoto S."/>
            <person name="Skelly N.A."/>
            <person name="Okamura Y."/>
            <person name="Vlamakis H."/>
            <person name="Li Y."/>
            <person name="Tanoue T."/>
            <person name="Takei H."/>
            <person name="Nittono H."/>
            <person name="Narushima S."/>
            <person name="Irie J."/>
            <person name="Itoh H."/>
            <person name="Moriya K."/>
            <person name="Sugiura Y."/>
            <person name="Suematsu M."/>
            <person name="Moritoki N."/>
            <person name="Shibata S."/>
            <person name="Littman R.D."/>
            <person name="Fischbach A.M."/>
            <person name="Uwamino Y."/>
            <person name="Inoue T."/>
            <person name="Honda A."/>
            <person name="Hattori M."/>
            <person name="Murai T."/>
            <person name="Xavier J.R."/>
            <person name="Hirose N."/>
            <person name="Honda K."/>
        </authorList>
    </citation>
    <scope>NUCLEOTIDE SEQUENCE [LARGE SCALE GENOMIC DNA]</scope>
    <source>
        <strain evidence="10 11">CE91-St30</strain>
    </source>
</reference>
<keyword evidence="6 9" id="KW-0472">Membrane</keyword>
<dbReference type="EMBL" id="AP025564">
    <property type="protein sequence ID" value="BDE96381.1"/>
    <property type="molecule type" value="Genomic_DNA"/>
</dbReference>
<evidence type="ECO:0000313" key="10">
    <source>
        <dbReference type="EMBL" id="BDE96381.1"/>
    </source>
</evidence>
<keyword evidence="4" id="KW-0964">Secreted</keyword>
<evidence type="ECO:0000256" key="7">
    <source>
        <dbReference type="ARBA" id="ARBA00023237"/>
    </source>
</evidence>
<evidence type="ECO:0000256" key="9">
    <source>
        <dbReference type="SAM" id="Phobius"/>
    </source>
</evidence>
<evidence type="ECO:0000256" key="3">
    <source>
        <dbReference type="ARBA" id="ARBA00004613"/>
    </source>
</evidence>
<dbReference type="InterPro" id="IPR003368">
    <property type="entry name" value="POMP_repeat"/>
</dbReference>
<dbReference type="SUPFAM" id="SSF51126">
    <property type="entry name" value="Pectin lyase-like"/>
    <property type="match status" value="2"/>
</dbReference>
<comment type="subcellular location">
    <subcellularLocation>
        <location evidence="1">Cell envelope</location>
    </subcellularLocation>
    <subcellularLocation>
        <location evidence="2">Cell outer membrane</location>
    </subcellularLocation>
    <subcellularLocation>
        <location evidence="3">Secreted</location>
    </subcellularLocation>
</comment>
<evidence type="ECO:0000256" key="6">
    <source>
        <dbReference type="ARBA" id="ARBA00023136"/>
    </source>
</evidence>
<sequence length="1271" mass="127963">MDWLRDKRRSAARAIVSVVVATTVGVPYSAMAEEPARSPDPNAGGATVASESGFAGGSASTAEASPAADTGQAGADEAMAGPDSADELSDGGSQKDIECGTGFAQADRLPIEGSEPASESGEGSAEANMLAGDAAEESYEADNQETLQNLIDEIADGTRQNLPIEIKGSFELVGPVAVPALSSGYLAIFADAPVVLTASPAARHVVIEPQSEDRALYFRNIVLDGNGNGGGIELEQGTSSFYLNSTSDATVPPGFESPSLTIKNCTAIDGAALHAIDTALYVHDTSIVGNAAAERGGAVFLGTEAWMHLGSSSVSGNTAGDGGAVYASGAGQPAIEVYDSALEGNTANRNGGAVYAERYLEIVSSTLRGNVAHENGGAIALVSKDVDFEASLTLAHANVFGNEASGLSGQGNGGAIYLYGDNADMLIDDSDTNSRATDIYNNTAKGSGGGVYVEGAGESGTASTTMATGSVRDNAAAGGQGGGLAFAGQYVSIALGPTHSFEPPVLEPRIYANHAQGSGGGIHVSSAEDVSFESYYGIIETNTSESEGGGIAVGQSASATLVLSGTAVNGNAAAGNGGGIAVNAHSSFIYPSAALDGSGSFVANSSVSNNRSGGNGGGVYSENPDSGDYHMLAMQMQGALIDDNVARGSGGGIYGAATSSATLHAAAGSEASSMSISRNIAGASGGGVYLASVQSSSFYGNGAALEGNTAGSEVARGDGGGVYLASNEGYATYGFSESSTQQKNAVSDNHAYGNGGGVYAVSGQQSYGQVEGVDIDGNVAEESGGGIYAKASYASLSMHGGWDPETGDPSRRSLSENRARNGFGGGIYLEGSQIENRFERIDARANVSHEDGGALYASGSAAGGDSSTSLDTSVAESSFEKNEAGGSGGAVYAARSGEAEGAWSSFAATSVRFSENAARAGSGGAVYLGKNVNNLSLHAAGSGSGPMEFAGNAAALDGGALCLEGGWQTGLVQQVVMSGNTAGRNGGAFAFGAMDDDQNATEMFVSSSSITDNAAGDSGGGVWTPYENLGHLTVDTEGQIEDTTVFSGNTASRELESVLLGNPGDIALHDERIHTRSFSERPESYDASGLPFRAADAVFEYGYNNYDISYRRAAMVLYDGNGATGGAVPVDNRKYLPGDVAAVKAEHTLVREGYTFGGWSFKADGGEPVPVSIDMGDTDVTLYAIWVKNPDPVDPVDPTEPTDPGESTDPGTPGQLVGSNQPSGSASLKDSAAGLAKTGDALAAVGIAVATLGSLAAAIAAWSRSRRRMPE</sequence>
<dbReference type="Gene3D" id="2.60.40.4270">
    <property type="entry name" value="Listeria-Bacteroides repeat domain"/>
    <property type="match status" value="1"/>
</dbReference>
<feature type="region of interest" description="Disordered" evidence="8">
    <location>
        <begin position="1191"/>
        <end position="1230"/>
    </location>
</feature>